<dbReference type="STRING" id="1849047.A0A3D8QK47"/>
<gene>
    <name evidence="3" type="ORF">BP6252_11618</name>
</gene>
<dbReference type="Proteomes" id="UP000256645">
    <property type="component" value="Unassembled WGS sequence"/>
</dbReference>
<reference evidence="3 4" key="1">
    <citation type="journal article" date="2018" name="IMA Fungus">
        <title>IMA Genome-F 9: Draft genome sequence of Annulohypoxylon stygium, Aspergillus mulundensis, Berkeleyomyces basicola (syn. Thielaviopsis basicola), Ceratocystis smalleyi, two Cercospora beticola strains, Coleophoma cylindrospora, Fusarium fracticaudum, Phialophora cf. hyalina, and Morchella septimelata.</title>
        <authorList>
            <person name="Wingfield B.D."/>
            <person name="Bills G.F."/>
            <person name="Dong Y."/>
            <person name="Huang W."/>
            <person name="Nel W.J."/>
            <person name="Swalarsk-Parry B.S."/>
            <person name="Vaghefi N."/>
            <person name="Wilken P.M."/>
            <person name="An Z."/>
            <person name="de Beer Z.W."/>
            <person name="De Vos L."/>
            <person name="Chen L."/>
            <person name="Duong T.A."/>
            <person name="Gao Y."/>
            <person name="Hammerbacher A."/>
            <person name="Kikkert J.R."/>
            <person name="Li Y."/>
            <person name="Li H."/>
            <person name="Li K."/>
            <person name="Li Q."/>
            <person name="Liu X."/>
            <person name="Ma X."/>
            <person name="Naidoo K."/>
            <person name="Pethybridge S.J."/>
            <person name="Sun J."/>
            <person name="Steenkamp E.T."/>
            <person name="van der Nest M.A."/>
            <person name="van Wyk S."/>
            <person name="Wingfield M.J."/>
            <person name="Xiong C."/>
            <person name="Yue Q."/>
            <person name="Zhang X."/>
        </authorList>
    </citation>
    <scope>NUCLEOTIDE SEQUENCE [LARGE SCALE GENOMIC DNA]</scope>
    <source>
        <strain evidence="3 4">BP6252</strain>
    </source>
</reference>
<name>A0A3D8QK47_9HELO</name>
<dbReference type="EMBL" id="PDLM01000014">
    <property type="protein sequence ID" value="RDW62185.1"/>
    <property type="molecule type" value="Genomic_DNA"/>
</dbReference>
<proteinExistence type="predicted"/>
<dbReference type="InterPro" id="IPR010730">
    <property type="entry name" value="HET"/>
</dbReference>
<feature type="compositionally biased region" description="Acidic residues" evidence="1">
    <location>
        <begin position="62"/>
        <end position="83"/>
    </location>
</feature>
<evidence type="ECO:0000256" key="1">
    <source>
        <dbReference type="SAM" id="MobiDB-lite"/>
    </source>
</evidence>
<sequence>MEEETGDVNDRYGSILSQERHDLLGALDLKTDEGHSNSVPALKSYIVNPCASIPISGYDYKFDDESEDENEDNNEDFQSEAEEPSSGSNQGFVATGDKLGAWPQRLLRVDNMTSYEWQPGNIYGGQVAPKYNAISYTWGRYDIDSAFIEHKANKRVMRNTKAIHINEVRWAIPRIDPQHFTDDEFRAVIKQSCVLGGAGKTDFVWVDVACIDQRNGPQKDMEIGRQAKIFGGAQRVFIWLTRLSENALCGILTELAESSRKATKHVNEMSGSTQREPTNEQVDWILRSRTALDNLFIDPWFTSLWTLQEAFLCPHAYLLGRKATQFFHFPAPIPGKLIPADLSNLFRICDNLRRVSENNLINGQTYCESPPPPKIITRRKFLNEVNTMIKQRGLSALATNNPIALYGIAFSRRTSRDEDRVYGIEQVFGLRLGVSASRAKKSYNRFELEAQLGSRILKKFPVLSQLHVYTEPVEPLRGWRVSSSSRIPDLDVNSSISAIKFQTACALGIKSIQGMGVGTFKGRLCTFESLRVAWEQVADPPSCGPWNQGDQSPHQICLDVFLNHKKPEFRHISSDKLDASGFEEPYPAVWGFARDIARGKEQFSLASWMGSRLKELFPGKALKVLLLGSFKDTPNDEKDGNLFNAGLVILESESNGLQYWKRLGFCIWECGHDRADSTDAARDVLHAKQNNPSWKDSRGIFG</sequence>
<dbReference type="PANTHER" id="PTHR24148">
    <property type="entry name" value="ANKYRIN REPEAT DOMAIN-CONTAINING PROTEIN 39 HOMOLOG-RELATED"/>
    <property type="match status" value="1"/>
</dbReference>
<evidence type="ECO:0000313" key="3">
    <source>
        <dbReference type="EMBL" id="RDW62185.1"/>
    </source>
</evidence>
<dbReference type="AlphaFoldDB" id="A0A3D8QK47"/>
<evidence type="ECO:0000313" key="4">
    <source>
        <dbReference type="Proteomes" id="UP000256645"/>
    </source>
</evidence>
<dbReference type="Pfam" id="PF06985">
    <property type="entry name" value="HET"/>
    <property type="match status" value="1"/>
</dbReference>
<dbReference type="PANTHER" id="PTHR24148:SF64">
    <property type="entry name" value="HETEROKARYON INCOMPATIBILITY DOMAIN-CONTAINING PROTEIN"/>
    <property type="match status" value="1"/>
</dbReference>
<comment type="caution">
    <text evidence="3">The sequence shown here is derived from an EMBL/GenBank/DDBJ whole genome shotgun (WGS) entry which is preliminary data.</text>
</comment>
<organism evidence="3 4">
    <name type="scientific">Coleophoma cylindrospora</name>
    <dbReference type="NCBI Taxonomy" id="1849047"/>
    <lineage>
        <taxon>Eukaryota</taxon>
        <taxon>Fungi</taxon>
        <taxon>Dikarya</taxon>
        <taxon>Ascomycota</taxon>
        <taxon>Pezizomycotina</taxon>
        <taxon>Leotiomycetes</taxon>
        <taxon>Helotiales</taxon>
        <taxon>Dermateaceae</taxon>
        <taxon>Coleophoma</taxon>
    </lineage>
</organism>
<feature type="region of interest" description="Disordered" evidence="1">
    <location>
        <begin position="58"/>
        <end position="94"/>
    </location>
</feature>
<accession>A0A3D8QK47</accession>
<dbReference type="OrthoDB" id="2157530at2759"/>
<evidence type="ECO:0000259" key="2">
    <source>
        <dbReference type="Pfam" id="PF06985"/>
    </source>
</evidence>
<dbReference type="InterPro" id="IPR052895">
    <property type="entry name" value="HetReg/Transcr_Mod"/>
</dbReference>
<protein>
    <recommendedName>
        <fullName evidence="2">Heterokaryon incompatibility domain-containing protein</fullName>
    </recommendedName>
</protein>
<keyword evidence="4" id="KW-1185">Reference proteome</keyword>
<feature type="domain" description="Heterokaryon incompatibility" evidence="2">
    <location>
        <begin position="131"/>
        <end position="309"/>
    </location>
</feature>